<dbReference type="PANTHER" id="PTHR42837">
    <property type="entry name" value="REGULATOR OF SIGMA-E PROTEASE RSEP"/>
    <property type="match status" value="1"/>
</dbReference>
<feature type="domain" description="Peptidase M50" evidence="13">
    <location>
        <begin position="71"/>
        <end position="424"/>
    </location>
</feature>
<keyword evidence="15" id="KW-1185">Reference proteome</keyword>
<dbReference type="InterPro" id="IPR004387">
    <property type="entry name" value="Pept_M50_Zn"/>
</dbReference>
<comment type="similarity">
    <text evidence="3">Belongs to the peptidase M50B family.</text>
</comment>
<sequence length="453" mass="48328">MTTDNPITPRPPVPGDPFGLVRHHGEEPPPEQPLNGRSNRLALLRLLVVVAAVLGAAYAAGVGETVVLVGFLVLCIVLHELGHFLTAKAARMKVTEFFVGFGPRLWSVRRGETEYGVKALPLGGYCRIIGMTNLEEVDPADEPRTYRQRPVWRRLTVAVAGSCMHFLIAFGVLFAMFAATGDVSGYLPVPGNSPIIAIEGLAHGPSPAQQAGFHLGDRIEAVNGRHFATFSAMRTYIAARPDTRLAVEVDRHGHLLTLHPRTVNLQQVAVTGVGAAATKVSHPTGFIGFEVSSVVHSSLGASVVHAAGDWWHISSVTLGAFGRLLTLHGIQSYAHLLASPSAAAHPGPHSVRFESPVGIVVLLHQAAGAGLAWVLYLLAAINLSLGIFNLVPLLPLDGGHVVIALYEGVRGAIRRRPYHADVAKLLPVFYLAIALIAFLGISALFLDIRQLAT</sequence>
<keyword evidence="8 12" id="KW-1133">Transmembrane helix</keyword>
<evidence type="ECO:0000313" key="15">
    <source>
        <dbReference type="Proteomes" id="UP000437736"/>
    </source>
</evidence>
<dbReference type="Proteomes" id="UP000437736">
    <property type="component" value="Unassembled WGS sequence"/>
</dbReference>
<keyword evidence="10 12" id="KW-0472">Membrane</keyword>
<evidence type="ECO:0000256" key="11">
    <source>
        <dbReference type="SAM" id="MobiDB-lite"/>
    </source>
</evidence>
<evidence type="ECO:0000256" key="1">
    <source>
        <dbReference type="ARBA" id="ARBA00001947"/>
    </source>
</evidence>
<evidence type="ECO:0000256" key="9">
    <source>
        <dbReference type="ARBA" id="ARBA00023049"/>
    </source>
</evidence>
<feature type="transmembrane region" description="Helical" evidence="12">
    <location>
        <begin position="66"/>
        <end position="85"/>
    </location>
</feature>
<evidence type="ECO:0000256" key="8">
    <source>
        <dbReference type="ARBA" id="ARBA00022989"/>
    </source>
</evidence>
<dbReference type="Gene3D" id="2.30.42.10">
    <property type="match status" value="1"/>
</dbReference>
<evidence type="ECO:0000256" key="4">
    <source>
        <dbReference type="ARBA" id="ARBA00022670"/>
    </source>
</evidence>
<dbReference type="InterPro" id="IPR008915">
    <property type="entry name" value="Peptidase_M50"/>
</dbReference>
<gene>
    <name evidence="14" type="ORF">GHK86_03960</name>
</gene>
<dbReference type="SUPFAM" id="SSF50156">
    <property type="entry name" value="PDZ domain-like"/>
    <property type="match status" value="1"/>
</dbReference>
<comment type="caution">
    <text evidence="14">The sequence shown here is derived from an EMBL/GenBank/DDBJ whole genome shotgun (WGS) entry which is preliminary data.</text>
</comment>
<dbReference type="CDD" id="cd06163">
    <property type="entry name" value="S2P-M50_PDZ_RseP-like"/>
    <property type="match status" value="1"/>
</dbReference>
<protein>
    <recommendedName>
        <fullName evidence="13">Peptidase M50 domain-containing protein</fullName>
    </recommendedName>
</protein>
<evidence type="ECO:0000256" key="5">
    <source>
        <dbReference type="ARBA" id="ARBA00022692"/>
    </source>
</evidence>
<keyword evidence="4" id="KW-0645">Protease</keyword>
<feature type="transmembrane region" description="Helical" evidence="12">
    <location>
        <begin position="42"/>
        <end position="60"/>
    </location>
</feature>
<proteinExistence type="inferred from homology"/>
<feature type="region of interest" description="Disordered" evidence="11">
    <location>
        <begin position="1"/>
        <end position="35"/>
    </location>
</feature>
<name>A0ABW9QR02_9ACTN</name>
<reference evidence="14 15" key="1">
    <citation type="submission" date="2019-11" db="EMBL/GenBank/DDBJ databases">
        <title>Acidiferrimicrobium australis gen. nov., sp. nov., an acidophilic and obligately heterotrophic, member of the Actinobacteria that catalyses dissimilatory oxido- reduction of iron isolated from metal-rich acidic water in Chile.</title>
        <authorList>
            <person name="Gonzalez D."/>
            <person name="Huber K."/>
            <person name="Hedrich S."/>
            <person name="Rojas-Villalobos C."/>
            <person name="Quatrini R."/>
            <person name="Dinamarca M.A."/>
            <person name="Schwarz A."/>
            <person name="Canales C."/>
            <person name="Nancucheo I."/>
        </authorList>
    </citation>
    <scope>NUCLEOTIDE SEQUENCE [LARGE SCALE GENOMIC DNA]</scope>
    <source>
        <strain evidence="14 15">USS-CCA1</strain>
    </source>
</reference>
<feature type="transmembrane region" description="Helical" evidence="12">
    <location>
        <begin position="385"/>
        <end position="406"/>
    </location>
</feature>
<keyword evidence="7" id="KW-0862">Zinc</keyword>
<feature type="transmembrane region" description="Helical" evidence="12">
    <location>
        <begin position="357"/>
        <end position="378"/>
    </location>
</feature>
<evidence type="ECO:0000256" key="6">
    <source>
        <dbReference type="ARBA" id="ARBA00022801"/>
    </source>
</evidence>
<dbReference type="EMBL" id="WJHE01000162">
    <property type="protein sequence ID" value="MST31881.1"/>
    <property type="molecule type" value="Genomic_DNA"/>
</dbReference>
<keyword evidence="9" id="KW-0482">Metalloprotease</keyword>
<evidence type="ECO:0000256" key="10">
    <source>
        <dbReference type="ARBA" id="ARBA00023136"/>
    </source>
</evidence>
<keyword evidence="6" id="KW-0378">Hydrolase</keyword>
<dbReference type="InterPro" id="IPR036034">
    <property type="entry name" value="PDZ_sf"/>
</dbReference>
<comment type="subcellular location">
    <subcellularLocation>
        <location evidence="2">Membrane</location>
        <topology evidence="2">Multi-pass membrane protein</topology>
    </subcellularLocation>
</comment>
<accession>A0ABW9QR02</accession>
<evidence type="ECO:0000256" key="2">
    <source>
        <dbReference type="ARBA" id="ARBA00004141"/>
    </source>
</evidence>
<evidence type="ECO:0000256" key="7">
    <source>
        <dbReference type="ARBA" id="ARBA00022833"/>
    </source>
</evidence>
<evidence type="ECO:0000256" key="12">
    <source>
        <dbReference type="SAM" id="Phobius"/>
    </source>
</evidence>
<feature type="transmembrane region" description="Helical" evidence="12">
    <location>
        <begin position="426"/>
        <end position="446"/>
    </location>
</feature>
<dbReference type="PANTHER" id="PTHR42837:SF2">
    <property type="entry name" value="MEMBRANE METALLOPROTEASE ARASP2, CHLOROPLASTIC-RELATED"/>
    <property type="match status" value="1"/>
</dbReference>
<organism evidence="14 15">
    <name type="scientific">Acidiferrimicrobium australe</name>
    <dbReference type="NCBI Taxonomy" id="2664430"/>
    <lineage>
        <taxon>Bacteria</taxon>
        <taxon>Bacillati</taxon>
        <taxon>Actinomycetota</taxon>
        <taxon>Acidimicrobiia</taxon>
        <taxon>Acidimicrobiales</taxon>
        <taxon>Acidimicrobiaceae</taxon>
        <taxon>Acidiferrimicrobium</taxon>
    </lineage>
</organism>
<dbReference type="Pfam" id="PF02163">
    <property type="entry name" value="Peptidase_M50"/>
    <property type="match status" value="1"/>
</dbReference>
<evidence type="ECO:0000313" key="14">
    <source>
        <dbReference type="EMBL" id="MST31881.1"/>
    </source>
</evidence>
<keyword evidence="5 12" id="KW-0812">Transmembrane</keyword>
<comment type="cofactor">
    <cofactor evidence="1">
        <name>Zn(2+)</name>
        <dbReference type="ChEBI" id="CHEBI:29105"/>
    </cofactor>
</comment>
<feature type="transmembrane region" description="Helical" evidence="12">
    <location>
        <begin position="155"/>
        <end position="179"/>
    </location>
</feature>
<evidence type="ECO:0000256" key="3">
    <source>
        <dbReference type="ARBA" id="ARBA00007931"/>
    </source>
</evidence>
<evidence type="ECO:0000259" key="13">
    <source>
        <dbReference type="Pfam" id="PF02163"/>
    </source>
</evidence>